<feature type="compositionally biased region" description="Basic and acidic residues" evidence="1">
    <location>
        <begin position="293"/>
        <end position="307"/>
    </location>
</feature>
<dbReference type="Proteomes" id="UP001159427">
    <property type="component" value="Unassembled WGS sequence"/>
</dbReference>
<dbReference type="EMBL" id="CALNXI010000057">
    <property type="protein sequence ID" value="CAH3017193.1"/>
    <property type="molecule type" value="Genomic_DNA"/>
</dbReference>
<organism evidence="2 3">
    <name type="scientific">Porites evermanni</name>
    <dbReference type="NCBI Taxonomy" id="104178"/>
    <lineage>
        <taxon>Eukaryota</taxon>
        <taxon>Metazoa</taxon>
        <taxon>Cnidaria</taxon>
        <taxon>Anthozoa</taxon>
        <taxon>Hexacorallia</taxon>
        <taxon>Scleractinia</taxon>
        <taxon>Fungiina</taxon>
        <taxon>Poritidae</taxon>
        <taxon>Porites</taxon>
    </lineage>
</organism>
<feature type="compositionally biased region" description="Acidic residues" evidence="1">
    <location>
        <begin position="275"/>
        <end position="292"/>
    </location>
</feature>
<evidence type="ECO:0000313" key="3">
    <source>
        <dbReference type="Proteomes" id="UP001159427"/>
    </source>
</evidence>
<gene>
    <name evidence="2" type="ORF">PEVE_00036109</name>
</gene>
<feature type="compositionally biased region" description="Basic and acidic residues" evidence="1">
    <location>
        <begin position="7"/>
        <end position="24"/>
    </location>
</feature>
<feature type="region of interest" description="Disordered" evidence="1">
    <location>
        <begin position="1"/>
        <end position="24"/>
    </location>
</feature>
<keyword evidence="3" id="KW-1185">Reference proteome</keyword>
<sequence length="307" mass="35039">MGITNEAHSKMRKNGESDQSFKNRFTAERTRQFDLLQSKEAAHQNADGCSKRACEFLKPGYQLKPSDGRRLNSSIKEHQSMLGKLKSAVKALKEHDSTLFQSNGLMLKQGEEFAHDFNVEQIKCVEAKVQKVTRDTETLEESKDSFRSIFRGLHRDRISEGRRKKENRRKSNARKKKRFENNVQRVYSICVGNPLGNDLPKCLLYSPCLAVPEGCIDVEKVSELLFDRDAAYIAQLLQGNHFSNAAGSRIIANHKPEARDNVYCFLYPEEYAMTENDESDSSSSTSDEEELGNNDKEEHEQRDVAQH</sequence>
<proteinExistence type="predicted"/>
<accession>A0ABN8LJ85</accession>
<evidence type="ECO:0000256" key="1">
    <source>
        <dbReference type="SAM" id="MobiDB-lite"/>
    </source>
</evidence>
<name>A0ABN8LJ85_9CNID</name>
<feature type="region of interest" description="Disordered" evidence="1">
    <location>
        <begin position="274"/>
        <end position="307"/>
    </location>
</feature>
<comment type="caution">
    <text evidence="2">The sequence shown here is derived from an EMBL/GenBank/DDBJ whole genome shotgun (WGS) entry which is preliminary data.</text>
</comment>
<reference evidence="2 3" key="1">
    <citation type="submission" date="2022-05" db="EMBL/GenBank/DDBJ databases">
        <authorList>
            <consortium name="Genoscope - CEA"/>
            <person name="William W."/>
        </authorList>
    </citation>
    <scope>NUCLEOTIDE SEQUENCE [LARGE SCALE GENOMIC DNA]</scope>
</reference>
<protein>
    <submittedName>
        <fullName evidence="2">Uncharacterized protein</fullName>
    </submittedName>
</protein>
<evidence type="ECO:0000313" key="2">
    <source>
        <dbReference type="EMBL" id="CAH3017193.1"/>
    </source>
</evidence>